<dbReference type="PANTHER" id="PTHR43673">
    <property type="entry name" value="NAD(P)H NITROREDUCTASE YDGI-RELATED"/>
    <property type="match status" value="1"/>
</dbReference>
<dbReference type="InterPro" id="IPR023312">
    <property type="entry name" value="Put_nitroreductase_C_bac"/>
</dbReference>
<comment type="caution">
    <text evidence="4">The sequence shown here is derived from an EMBL/GenBank/DDBJ whole genome shotgun (WGS) entry which is preliminary data.</text>
</comment>
<keyword evidence="2" id="KW-0560">Oxidoreductase</keyword>
<evidence type="ECO:0000259" key="3">
    <source>
        <dbReference type="Pfam" id="PF00881"/>
    </source>
</evidence>
<dbReference type="GO" id="GO:0016491">
    <property type="term" value="F:oxidoreductase activity"/>
    <property type="evidence" value="ECO:0007669"/>
    <property type="project" value="UniProtKB-KW"/>
</dbReference>
<dbReference type="Gene3D" id="3.40.109.10">
    <property type="entry name" value="NADH Oxidase"/>
    <property type="match status" value="1"/>
</dbReference>
<evidence type="ECO:0000256" key="1">
    <source>
        <dbReference type="ARBA" id="ARBA00007118"/>
    </source>
</evidence>
<dbReference type="Gene3D" id="2.20.180.10">
    <property type="entry name" value="putative fmn-dependent nitroreductase like domains"/>
    <property type="match status" value="1"/>
</dbReference>
<protein>
    <submittedName>
        <fullName evidence="4">Nitroreductase family protein</fullName>
    </submittedName>
</protein>
<accession>A0A7C4KI62</accession>
<comment type="similarity">
    <text evidence="1">Belongs to the nitroreductase family.</text>
</comment>
<proteinExistence type="inferred from homology"/>
<dbReference type="InterPro" id="IPR029479">
    <property type="entry name" value="Nitroreductase"/>
</dbReference>
<dbReference type="PANTHER" id="PTHR43673:SF10">
    <property type="entry name" value="NADH DEHYDROGENASE_NAD(P)H NITROREDUCTASE XCC3605-RELATED"/>
    <property type="match status" value="1"/>
</dbReference>
<dbReference type="Pfam" id="PF00881">
    <property type="entry name" value="Nitroreductase"/>
    <property type="match status" value="1"/>
</dbReference>
<sequence length="191" mass="20947">MSVKDLVLKSRSYRRFDENHAISREQLLEWVDLARVCPNGANMQPLKYAISCDRATNARIFPHLRWAGALKDWGGPKEGERPSAYIVILCDKTIRETPGCDHGIAAQSILLAATEAGLGGCMIGALDRMSLSAELRLPKHLDIALVVALGKPAEKVVLEGVRPDGTVTYYRDAQSVHHVPKRALGDILVVI</sequence>
<dbReference type="InterPro" id="IPR000415">
    <property type="entry name" value="Nitroreductase-like"/>
</dbReference>
<feature type="domain" description="Nitroreductase" evidence="3">
    <location>
        <begin position="11"/>
        <end position="151"/>
    </location>
</feature>
<reference evidence="4" key="1">
    <citation type="journal article" date="2020" name="mSystems">
        <title>Genome- and Community-Level Interaction Insights into Carbon Utilization and Element Cycling Functions of Hydrothermarchaeota in Hydrothermal Sediment.</title>
        <authorList>
            <person name="Zhou Z."/>
            <person name="Liu Y."/>
            <person name="Xu W."/>
            <person name="Pan J."/>
            <person name="Luo Z.H."/>
            <person name="Li M."/>
        </authorList>
    </citation>
    <scope>NUCLEOTIDE SEQUENCE [LARGE SCALE GENOMIC DNA]</scope>
    <source>
        <strain evidence="4">SpSt-573</strain>
    </source>
</reference>
<gene>
    <name evidence="4" type="ORF">ENT37_08180</name>
</gene>
<evidence type="ECO:0000256" key="2">
    <source>
        <dbReference type="ARBA" id="ARBA00023002"/>
    </source>
</evidence>
<dbReference type="AlphaFoldDB" id="A0A7C4KI62"/>
<dbReference type="CDD" id="cd02062">
    <property type="entry name" value="Nitro_FMN_reductase"/>
    <property type="match status" value="1"/>
</dbReference>
<name>A0A7C4KI62_9CHLR</name>
<dbReference type="SUPFAM" id="SSF55469">
    <property type="entry name" value="FMN-dependent nitroreductase-like"/>
    <property type="match status" value="1"/>
</dbReference>
<evidence type="ECO:0000313" key="4">
    <source>
        <dbReference type="EMBL" id="HGS21833.1"/>
    </source>
</evidence>
<organism evidence="4">
    <name type="scientific">Anaerolinea thermolimosa</name>
    <dbReference type="NCBI Taxonomy" id="229919"/>
    <lineage>
        <taxon>Bacteria</taxon>
        <taxon>Bacillati</taxon>
        <taxon>Chloroflexota</taxon>
        <taxon>Anaerolineae</taxon>
        <taxon>Anaerolineales</taxon>
        <taxon>Anaerolineaceae</taxon>
        <taxon>Anaerolinea</taxon>
    </lineage>
</organism>
<dbReference type="EMBL" id="DSYK01000407">
    <property type="protein sequence ID" value="HGS21833.1"/>
    <property type="molecule type" value="Genomic_DNA"/>
</dbReference>